<dbReference type="RefSeq" id="WP_201349795.1">
    <property type="nucleotide sequence ID" value="NZ_AP014546.1"/>
</dbReference>
<keyword evidence="7" id="KW-0560">Oxidoreductase</keyword>
<dbReference type="SUPFAM" id="SSF51905">
    <property type="entry name" value="FAD/NAD(P)-binding domain"/>
    <property type="match status" value="2"/>
</dbReference>
<dbReference type="PANTHER" id="PTHR43429">
    <property type="entry name" value="PYRIDINE NUCLEOTIDE-DISULFIDE OXIDOREDUCTASE DOMAIN-CONTAINING"/>
    <property type="match status" value="1"/>
</dbReference>
<dbReference type="PANTHER" id="PTHR43429:SF3">
    <property type="entry name" value="NITRITE REDUCTASE [NAD(P)H]"/>
    <property type="match status" value="1"/>
</dbReference>
<evidence type="ECO:0000259" key="6">
    <source>
        <dbReference type="Pfam" id="PF18267"/>
    </source>
</evidence>
<evidence type="ECO:0000256" key="2">
    <source>
        <dbReference type="ARBA" id="ARBA00006442"/>
    </source>
</evidence>
<proteinExistence type="inferred from homology"/>
<dbReference type="InterPro" id="IPR016156">
    <property type="entry name" value="FAD/NAD-linked_Rdtase_dimer_sf"/>
</dbReference>
<dbReference type="InterPro" id="IPR050260">
    <property type="entry name" value="FAD-bd_OxRdtase"/>
</dbReference>
<dbReference type="InterPro" id="IPR036188">
    <property type="entry name" value="FAD/NAD-bd_sf"/>
</dbReference>
<reference evidence="7 8" key="1">
    <citation type="journal article" date="2008" name="Int. J. Syst. Evol. Microbiol.">
        <title>Neptunomonas japonica sp. nov., an Osedax japonicus symbiont-like bacterium isolated from sediment adjacent to sperm whale carcasses off Kagoshima, Japan.</title>
        <authorList>
            <person name="Miyazaki M."/>
            <person name="Nogi Y."/>
            <person name="Fujiwara Y."/>
            <person name="Kawato M."/>
            <person name="Kubokawa K."/>
            <person name="Horikoshi K."/>
        </authorList>
    </citation>
    <scope>NUCLEOTIDE SEQUENCE [LARGE SCALE GENOMIC DNA]</scope>
    <source>
        <strain evidence="7 8">JAMM 1380</strain>
    </source>
</reference>
<dbReference type="Gene3D" id="3.50.50.60">
    <property type="entry name" value="FAD/NAD(P)-binding domain"/>
    <property type="match status" value="2"/>
</dbReference>
<evidence type="ECO:0000256" key="1">
    <source>
        <dbReference type="ARBA" id="ARBA00001974"/>
    </source>
</evidence>
<dbReference type="PRINTS" id="PR00411">
    <property type="entry name" value="PNDRDTASEI"/>
</dbReference>
<accession>A0A7R6PFF9</accession>
<evidence type="ECO:0000256" key="3">
    <source>
        <dbReference type="ARBA" id="ARBA00022630"/>
    </source>
</evidence>
<evidence type="ECO:0000259" key="5">
    <source>
        <dbReference type="Pfam" id="PF07992"/>
    </source>
</evidence>
<dbReference type="EC" id="1.7.1.4" evidence="7"/>
<organism evidence="7 8">
    <name type="scientific">Neptunomonas japonica JAMM 1380</name>
    <dbReference type="NCBI Taxonomy" id="1441457"/>
    <lineage>
        <taxon>Bacteria</taxon>
        <taxon>Pseudomonadati</taxon>
        <taxon>Pseudomonadota</taxon>
        <taxon>Gammaproteobacteria</taxon>
        <taxon>Oceanospirillales</taxon>
        <taxon>Oceanospirillaceae</taxon>
        <taxon>Neptunomonas</taxon>
    </lineage>
</organism>
<dbReference type="GO" id="GO:0008942">
    <property type="term" value="F:nitrite reductase [NAD(P)H] activity"/>
    <property type="evidence" value="ECO:0007669"/>
    <property type="project" value="UniProtKB-EC"/>
</dbReference>
<gene>
    <name evidence="7" type="ORF">NEJAP_1214</name>
</gene>
<dbReference type="Pfam" id="PF07992">
    <property type="entry name" value="Pyr_redox_2"/>
    <property type="match status" value="1"/>
</dbReference>
<sequence>MTQPHLVIIGSGMAGGRLLDEIIRRQPGRFKISVFGEERHPNYNRIMLSPLLAGEVSKDEIVLNSYEWYAEHNVTLYSGERIISIDRNKQHLLSSAGTEITYDQLVFATGSRPARIPASGQHLDNIFDFRTLEDVDAIIETAQFSQHAVVIGGGLLGLEAAYGLAVKGIKTTVIHRAGHLLNRQLDARSAEMLRLSLQERGIDTLLNTEVETFHGSTSANSAALSNITLKNGKTLEADLAIVAIGITPNTLLAKAASLEVARGIVVNDQLITSDKQVSALGECIEHRGETFGLVAPIWDQARILANRLIFGLQSDYSTTATPTKLKISGIDLFSAGEVDGLPQDRVVVLQDKSRRVYRKLIIRNQRIVGIVLFGDVQDGNWYFKLLEQQVNVKPLLPTLLFGQAFCSNLEQTSDTPSCVSADTSISAPFISDQENQPHSALTGATL</sequence>
<name>A0A7R6PFF9_9GAMM</name>
<keyword evidence="3" id="KW-0285">Flavoprotein</keyword>
<comment type="cofactor">
    <cofactor evidence="1">
        <name>FAD</name>
        <dbReference type="ChEBI" id="CHEBI:57692"/>
    </cofactor>
</comment>
<feature type="domain" description="FAD/NAD(P)-binding" evidence="5">
    <location>
        <begin position="5"/>
        <end position="287"/>
    </location>
</feature>
<dbReference type="PRINTS" id="PR00368">
    <property type="entry name" value="FADPNR"/>
</dbReference>
<dbReference type="InterPro" id="IPR041575">
    <property type="entry name" value="Rubredoxin_C"/>
</dbReference>
<keyword evidence="4" id="KW-0274">FAD</keyword>
<protein>
    <submittedName>
        <fullName evidence="7">Nitrite reductase (NAD(P)H) large subunit</fullName>
        <ecNumber evidence="7">1.7.1.4</ecNumber>
    </submittedName>
</protein>
<dbReference type="InterPro" id="IPR023753">
    <property type="entry name" value="FAD/NAD-binding_dom"/>
</dbReference>
<feature type="domain" description="NADH-rubredoxin oxidoreductase C-terminal" evidence="6">
    <location>
        <begin position="323"/>
        <end position="389"/>
    </location>
</feature>
<evidence type="ECO:0000313" key="7">
    <source>
        <dbReference type="EMBL" id="BBB29167.1"/>
    </source>
</evidence>
<evidence type="ECO:0000313" key="8">
    <source>
        <dbReference type="Proteomes" id="UP000595332"/>
    </source>
</evidence>
<comment type="similarity">
    <text evidence="2">Belongs to the FAD-dependent oxidoreductase family.</text>
</comment>
<dbReference type="Gene3D" id="3.30.390.30">
    <property type="match status" value="1"/>
</dbReference>
<dbReference type="EMBL" id="AP014546">
    <property type="protein sequence ID" value="BBB29167.1"/>
    <property type="molecule type" value="Genomic_DNA"/>
</dbReference>
<dbReference type="AlphaFoldDB" id="A0A7R6PFF9"/>
<keyword evidence="8" id="KW-1185">Reference proteome</keyword>
<dbReference type="Pfam" id="PF18267">
    <property type="entry name" value="Rubredoxin_C"/>
    <property type="match status" value="1"/>
</dbReference>
<dbReference type="KEGG" id="njp:NEJAP_1214"/>
<dbReference type="Proteomes" id="UP000595332">
    <property type="component" value="Chromosome"/>
</dbReference>
<evidence type="ECO:0000256" key="4">
    <source>
        <dbReference type="ARBA" id="ARBA00022827"/>
    </source>
</evidence>